<reference evidence="1" key="1">
    <citation type="submission" date="2023-10" db="EMBL/GenBank/DDBJ databases">
        <authorList>
            <person name="Rodriguez Cubillos JULIANA M."/>
            <person name="De Vega J."/>
        </authorList>
    </citation>
    <scope>NUCLEOTIDE SEQUENCE</scope>
</reference>
<protein>
    <submittedName>
        <fullName evidence="1">Uncharacterized protein</fullName>
    </submittedName>
</protein>
<accession>A0ACB0LUY2</accession>
<proteinExistence type="predicted"/>
<comment type="caution">
    <text evidence="1">The sequence shown here is derived from an EMBL/GenBank/DDBJ whole genome shotgun (WGS) entry which is preliminary data.</text>
</comment>
<keyword evidence="2" id="KW-1185">Reference proteome</keyword>
<gene>
    <name evidence="1" type="ORF">MILVUS5_LOCUS36524</name>
</gene>
<sequence>MGDTESTADDATSSSILAELTMKMTEVLNRASAPSQISSDHAVAPIGIKLDGNNHPLWSQVVEMYISGKDKLGYINGELPQPHQTDSTFRRWRTDNATVKGWIINSLDSSLISNFIRFSTAKMVWEAIATTYFDDSDTSQVYDLRRRVTRLTQAGGSLEKYYNDLQGLWREIDFRRPNPMTCSIDIQHYNTLVQEERVYVFLDGLDDRLDNIRSDVLQMKPFPMVEQAYAHVRREALRQAVMTDKVTDNSNELSGAVLASKGLKLHSSKTTSHSKHKEASYGTKCSHCGSTKHIREDCFKLNGYPDWWADFQARKRRDTIDSNAGKAAVATTEPHLSLIPPSNSHTTEGNVLICSNHDDDCNAWILDSGATDHMTFDVADFSERSTPRRSSIANANGGLSSVTGAGTVMLSPALLLSNTLLVPSLSHKLLSVSQITKDLNCVVLIYPSFCFLQDIVTKEIIGRVYLINRMPSKVLEFKTPLQTLSTFVTLPTIQMLPPRVFGCVAFVHLHKNQRTKLDPCAIRCLFLGYGVHQKGYRCYDPITRRIYVTMDVTFLEFDLFYFSASSNSSLQGETPEEGSNWLTFDWFKDIDTPSTEIFDNSCQTQTDPMGTEVEVCPPEVEVSESPLSLVPDNPSPENIIEVSSPISPNNNNVDIPVRYELPHRHNRGKPPKRYSHEEEDHRSRYPIANYVSMEKLSEPLKKFANELSSHSVPSMVEEAIEDPRWVQAMNEEMEALTKNATWTLVTLPKGKKPVGLNLDWPLHQLDVKNAFLHGHLEEEIYMDIPPGYMTNSETKVVCKLQRSLYGLKQSPRAWFGRLTLAMKKYGFQQSNADHTLFLKHRQGKITALIVYVDDMIITGDDSEEIAKLQKQLATEFEMKNLGGLKYFLGIEVARSKKGIFLSQRKYILDLLSEVGLLDCKPVDTPIVQNHQLGEYPDQVSTDKGRYQRLVGKLIYLSHTRPDIAYAVSVVSQFMHNPSKDHMDAVIRIMRYLKSSPGKGLMFTKNNHVQVEGYTDADWAGDITNRKSTSGYFTFVGGNLVTWKSKKQKVVALSSAEAEFRGMAKGLFELLWLKRLLTEIGFAPNCAMNLFCDNKSAIEIAHNPVQHDRTKHVEVDRHFIKQNLETKIIQFPFVKSEDQLADILTKSVCSRDFYKALDKLGIRDIYAPI</sequence>
<evidence type="ECO:0000313" key="2">
    <source>
        <dbReference type="Proteomes" id="UP001177021"/>
    </source>
</evidence>
<evidence type="ECO:0000313" key="1">
    <source>
        <dbReference type="EMBL" id="CAJ2672986.1"/>
    </source>
</evidence>
<name>A0ACB0LUY2_TRIPR</name>
<dbReference type="Proteomes" id="UP001177021">
    <property type="component" value="Unassembled WGS sequence"/>
</dbReference>
<dbReference type="EMBL" id="CASHSV030000716">
    <property type="protein sequence ID" value="CAJ2672986.1"/>
    <property type="molecule type" value="Genomic_DNA"/>
</dbReference>
<organism evidence="1 2">
    <name type="scientific">Trifolium pratense</name>
    <name type="common">Red clover</name>
    <dbReference type="NCBI Taxonomy" id="57577"/>
    <lineage>
        <taxon>Eukaryota</taxon>
        <taxon>Viridiplantae</taxon>
        <taxon>Streptophyta</taxon>
        <taxon>Embryophyta</taxon>
        <taxon>Tracheophyta</taxon>
        <taxon>Spermatophyta</taxon>
        <taxon>Magnoliopsida</taxon>
        <taxon>eudicotyledons</taxon>
        <taxon>Gunneridae</taxon>
        <taxon>Pentapetalae</taxon>
        <taxon>rosids</taxon>
        <taxon>fabids</taxon>
        <taxon>Fabales</taxon>
        <taxon>Fabaceae</taxon>
        <taxon>Papilionoideae</taxon>
        <taxon>50 kb inversion clade</taxon>
        <taxon>NPAAA clade</taxon>
        <taxon>Hologalegina</taxon>
        <taxon>IRL clade</taxon>
        <taxon>Trifolieae</taxon>
        <taxon>Trifolium</taxon>
    </lineage>
</organism>